<dbReference type="InParanoid" id="A0A165PT75"/>
<sequence>MVAIKWLQNDLPSKQTNSSTHVAVERPRQVSTVDSIVDEHDETSRWINKRLESLREVSCFLIHK</sequence>
<dbReference type="EMBL" id="KV425606">
    <property type="protein sequence ID" value="KZT21462.1"/>
    <property type="molecule type" value="Genomic_DNA"/>
</dbReference>
<protein>
    <submittedName>
        <fullName evidence="1">Uncharacterized protein</fullName>
    </submittedName>
</protein>
<proteinExistence type="predicted"/>
<dbReference type="Proteomes" id="UP000076761">
    <property type="component" value="Unassembled WGS sequence"/>
</dbReference>
<evidence type="ECO:0000313" key="2">
    <source>
        <dbReference type="Proteomes" id="UP000076761"/>
    </source>
</evidence>
<evidence type="ECO:0000313" key="1">
    <source>
        <dbReference type="EMBL" id="KZT21462.1"/>
    </source>
</evidence>
<accession>A0A165PT75</accession>
<name>A0A165PT75_9AGAM</name>
<reference evidence="1 2" key="1">
    <citation type="journal article" date="2016" name="Mol. Biol. Evol.">
        <title>Comparative Genomics of Early-Diverging Mushroom-Forming Fungi Provides Insights into the Origins of Lignocellulose Decay Capabilities.</title>
        <authorList>
            <person name="Nagy L.G."/>
            <person name="Riley R."/>
            <person name="Tritt A."/>
            <person name="Adam C."/>
            <person name="Daum C."/>
            <person name="Floudas D."/>
            <person name="Sun H."/>
            <person name="Yadav J.S."/>
            <person name="Pangilinan J."/>
            <person name="Larsson K.H."/>
            <person name="Matsuura K."/>
            <person name="Barry K."/>
            <person name="Labutti K."/>
            <person name="Kuo R."/>
            <person name="Ohm R.A."/>
            <person name="Bhattacharya S.S."/>
            <person name="Shirouzu T."/>
            <person name="Yoshinaga Y."/>
            <person name="Martin F.M."/>
            <person name="Grigoriev I.V."/>
            <person name="Hibbett D.S."/>
        </authorList>
    </citation>
    <scope>NUCLEOTIDE SEQUENCE [LARGE SCALE GENOMIC DNA]</scope>
    <source>
        <strain evidence="1 2">HHB14362 ss-1</strain>
    </source>
</reference>
<organism evidence="1 2">
    <name type="scientific">Neolentinus lepideus HHB14362 ss-1</name>
    <dbReference type="NCBI Taxonomy" id="1314782"/>
    <lineage>
        <taxon>Eukaryota</taxon>
        <taxon>Fungi</taxon>
        <taxon>Dikarya</taxon>
        <taxon>Basidiomycota</taxon>
        <taxon>Agaricomycotina</taxon>
        <taxon>Agaricomycetes</taxon>
        <taxon>Gloeophyllales</taxon>
        <taxon>Gloeophyllaceae</taxon>
        <taxon>Neolentinus</taxon>
    </lineage>
</organism>
<dbReference type="AlphaFoldDB" id="A0A165PT75"/>
<gene>
    <name evidence="1" type="ORF">NEOLEDRAFT_1139295</name>
</gene>
<keyword evidence="2" id="KW-1185">Reference proteome</keyword>